<keyword evidence="3 8" id="KW-0812">Transmembrane</keyword>
<keyword evidence="5 8" id="KW-0472">Membrane</keyword>
<dbReference type="PANTHER" id="PTHR30572">
    <property type="entry name" value="MEMBRANE COMPONENT OF TRANSPORTER-RELATED"/>
    <property type="match status" value="1"/>
</dbReference>
<dbReference type="Pfam" id="PF02687">
    <property type="entry name" value="FtsX"/>
    <property type="match status" value="2"/>
</dbReference>
<dbReference type="AlphaFoldDB" id="A0A849HLL4"/>
<keyword evidence="11" id="KW-1185">Reference proteome</keyword>
<evidence type="ECO:0000256" key="8">
    <source>
        <dbReference type="SAM" id="Phobius"/>
    </source>
</evidence>
<comment type="caution">
    <text evidence="10">The sequence shown here is derived from an EMBL/GenBank/DDBJ whole genome shotgun (WGS) entry which is preliminary data.</text>
</comment>
<gene>
    <name evidence="10" type="ORF">HJG52_18540</name>
</gene>
<evidence type="ECO:0000259" key="9">
    <source>
        <dbReference type="Pfam" id="PF02687"/>
    </source>
</evidence>
<dbReference type="GO" id="GO:0022857">
    <property type="term" value="F:transmembrane transporter activity"/>
    <property type="evidence" value="ECO:0007669"/>
    <property type="project" value="TreeGrafter"/>
</dbReference>
<dbReference type="InterPro" id="IPR050250">
    <property type="entry name" value="Macrolide_Exporter_MacB"/>
</dbReference>
<evidence type="ECO:0000256" key="5">
    <source>
        <dbReference type="ARBA" id="ARBA00023136"/>
    </source>
</evidence>
<dbReference type="RefSeq" id="WP_171245103.1">
    <property type="nucleotide sequence ID" value="NZ_JABEPQ010000005.1"/>
</dbReference>
<feature type="transmembrane region" description="Helical" evidence="8">
    <location>
        <begin position="537"/>
        <end position="559"/>
    </location>
</feature>
<feature type="transmembrane region" description="Helical" evidence="8">
    <location>
        <begin position="909"/>
        <end position="934"/>
    </location>
</feature>
<dbReference type="InterPro" id="IPR003838">
    <property type="entry name" value="ABC3_permease_C"/>
</dbReference>
<dbReference type="EMBL" id="JABEPQ010000005">
    <property type="protein sequence ID" value="NNM47989.1"/>
    <property type="molecule type" value="Genomic_DNA"/>
</dbReference>
<accession>A0A849HLL4</accession>
<dbReference type="PANTHER" id="PTHR30572:SF4">
    <property type="entry name" value="ABC TRANSPORTER PERMEASE YTRF"/>
    <property type="match status" value="1"/>
</dbReference>
<keyword evidence="4 8" id="KW-1133">Transmembrane helix</keyword>
<feature type="transmembrane region" description="Helical" evidence="8">
    <location>
        <begin position="373"/>
        <end position="395"/>
    </location>
</feature>
<organism evidence="10 11">
    <name type="scientific">Knoellia koreensis</name>
    <dbReference type="NCBI Taxonomy" id="2730921"/>
    <lineage>
        <taxon>Bacteria</taxon>
        <taxon>Bacillati</taxon>
        <taxon>Actinomycetota</taxon>
        <taxon>Actinomycetes</taxon>
        <taxon>Micrococcales</taxon>
        <taxon>Intrasporangiaceae</taxon>
        <taxon>Knoellia</taxon>
    </lineage>
</organism>
<feature type="transmembrane region" description="Helical" evidence="8">
    <location>
        <begin position="320"/>
        <end position="344"/>
    </location>
</feature>
<evidence type="ECO:0000256" key="2">
    <source>
        <dbReference type="ARBA" id="ARBA00022475"/>
    </source>
</evidence>
<sequence length="945" mass="99181">MAAVVEREAPAGMPRGDARADVPSSRWSRWVASWRVALRMARRDLRRHRGRAVLVFVMVALPVGLLVGGLAFSTSGMVTAAERIPVSLGTAQGMLRGPNARVVWQTADPDVGYGTADGEQPPPEATPVPGFDPGAGGTSGNAAALERLTGGVVVPVGSETVRRVLDDRRSRITTVENLDLASVDLGTKAVLRSGRWAKDNTEIVATSFGVSRGMPTSGTALLRSGGKDFRVTVVGVADYFTSWGGQPDAVTAAPFNAASVMDWSYLVLRDTAIPYSEVKRLNGYGFQVMSADVLRHPPTEAELPPQIQQVSNSSADDVRVTVAVGGVMLLLVTTLLVSPAFAVAASRQRRTLALAASNGAETRQLRRTVLAQALVLGVLSALVAAVLALAGLRAVMWGWVAVRPWTTFRFFELPVWAVVAVVLMAVVSVLIAALIPSMRLGRLDIVGVMKGQNVSPRLNRILPVLGALMAGGGGIGLVLTVARRTSEIPVMLMAIVLVVGALLLVPLLLVTAGRLTANLPVAPRLAARDASRHRTRAVPTVAAIMAGAIALTTFGIGLASDSEQQRRDYRPQLPAGMGQLYVNGDPANGSQTEDDLTSAERLVRSVAPTLSLVRFGMVTAPYDPTNPSAPTRFVTAVPPSCTVEQSITGAEALPDGRSKCGRLGTNSQYTVGVLPADEIIRLASLTGDDATRIRNGGILVRDRGLVAGGKVAMAAGTFKVDAQGITNAVDVTRTDQVPAVVGGLPFGSTMYHGIVSDKTATTLGWPVGQYMLLLRNPDGAISGADEKALTEVLDENTLYVERGFTRDDALFMAVMFGAFALLLVIVTLISTALALAEQQTDLGTLAAVGATRGTRRRFAAAQAATVAFLGALVGIAVGLAPGIAITYPLTTVTWNPETGEQLHQDPITVIPWLHLGLVLVGVPLIAALIAAVAIRRAPTMTRRAG</sequence>
<feature type="transmembrane region" description="Helical" evidence="8">
    <location>
        <begin position="415"/>
        <end position="440"/>
    </location>
</feature>
<feature type="transmembrane region" description="Helical" evidence="8">
    <location>
        <begin position="865"/>
        <end position="889"/>
    </location>
</feature>
<evidence type="ECO:0000256" key="7">
    <source>
        <dbReference type="SAM" id="MobiDB-lite"/>
    </source>
</evidence>
<dbReference type="Proteomes" id="UP000588586">
    <property type="component" value="Unassembled WGS sequence"/>
</dbReference>
<evidence type="ECO:0000313" key="10">
    <source>
        <dbReference type="EMBL" id="NNM47989.1"/>
    </source>
</evidence>
<dbReference type="GO" id="GO:0005886">
    <property type="term" value="C:plasma membrane"/>
    <property type="evidence" value="ECO:0007669"/>
    <property type="project" value="UniProtKB-SubCell"/>
</dbReference>
<protein>
    <recommendedName>
        <fullName evidence="9">ABC3 transporter permease C-terminal domain-containing protein</fullName>
    </recommendedName>
</protein>
<feature type="transmembrane region" description="Helical" evidence="8">
    <location>
        <begin position="52"/>
        <end position="72"/>
    </location>
</feature>
<comment type="similarity">
    <text evidence="6">Belongs to the ABC-4 integral membrane protein family.</text>
</comment>
<evidence type="ECO:0000256" key="1">
    <source>
        <dbReference type="ARBA" id="ARBA00004651"/>
    </source>
</evidence>
<feature type="transmembrane region" description="Helical" evidence="8">
    <location>
        <begin position="461"/>
        <end position="482"/>
    </location>
</feature>
<evidence type="ECO:0000256" key="4">
    <source>
        <dbReference type="ARBA" id="ARBA00022989"/>
    </source>
</evidence>
<evidence type="ECO:0000256" key="6">
    <source>
        <dbReference type="ARBA" id="ARBA00038076"/>
    </source>
</evidence>
<feature type="region of interest" description="Disordered" evidence="7">
    <location>
        <begin position="110"/>
        <end position="140"/>
    </location>
</feature>
<reference evidence="10 11" key="1">
    <citation type="submission" date="2020-04" db="EMBL/GenBank/DDBJ databases">
        <title>Knoellia sp. isolate from air conditioner.</title>
        <authorList>
            <person name="Chea S."/>
            <person name="Kim D.-U."/>
        </authorList>
    </citation>
    <scope>NUCLEOTIDE SEQUENCE [LARGE SCALE GENOMIC DNA]</scope>
    <source>
        <strain evidence="10 11">DB2414S</strain>
    </source>
</reference>
<name>A0A849HLL4_9MICO</name>
<proteinExistence type="inferred from homology"/>
<feature type="transmembrane region" description="Helical" evidence="8">
    <location>
        <begin position="488"/>
        <end position="516"/>
    </location>
</feature>
<feature type="transmembrane region" description="Helical" evidence="8">
    <location>
        <begin position="809"/>
        <end position="835"/>
    </location>
</feature>
<feature type="domain" description="ABC3 transporter permease C-terminal" evidence="9">
    <location>
        <begin position="814"/>
        <end position="937"/>
    </location>
</feature>
<evidence type="ECO:0000313" key="11">
    <source>
        <dbReference type="Proteomes" id="UP000588586"/>
    </source>
</evidence>
<evidence type="ECO:0000256" key="3">
    <source>
        <dbReference type="ARBA" id="ARBA00022692"/>
    </source>
</evidence>
<keyword evidence="2" id="KW-1003">Cell membrane</keyword>
<feature type="domain" description="ABC3 transporter permease C-terminal" evidence="9">
    <location>
        <begin position="326"/>
        <end position="444"/>
    </location>
</feature>
<comment type="subcellular location">
    <subcellularLocation>
        <location evidence="1">Cell membrane</location>
        <topology evidence="1">Multi-pass membrane protein</topology>
    </subcellularLocation>
</comment>